<name>A0ABX0BV90_9PSEU</name>
<sequence>MIPSRPAARGPGGRPRIGDRAALEGILFVLDTGCRWRDLPEQLGCGSRHTAWRRLREWQDGGVWDRLHQLVLDELSNIDELDWTRGCIDAVSVRSKKGGELTGRSPTDRGKAGSKYHVLCDANGLPLHIMLSAANTHDSMLFEPLLDTNPTVRGHHGRAGRPRCRPDKLHADKGYDYRRCRRYLTRSGIKVRFARRGIEGKSRLGRVRWVVERTISWLLRFKRLGLRYGRTECTTLALLTLACTVINVRWLIKIELCDQV</sequence>
<dbReference type="InterPro" id="IPR025161">
    <property type="entry name" value="IS402-like_dom"/>
</dbReference>
<gene>
    <name evidence="3" type="ORF">G3I59_22705</name>
</gene>
<dbReference type="Pfam" id="PF13340">
    <property type="entry name" value="DUF4096"/>
    <property type="match status" value="1"/>
</dbReference>
<feature type="domain" description="Insertion element IS402-like" evidence="2">
    <location>
        <begin position="3"/>
        <end position="68"/>
    </location>
</feature>
<feature type="domain" description="Transposase IS4-like" evidence="1">
    <location>
        <begin position="86"/>
        <end position="244"/>
    </location>
</feature>
<comment type="caution">
    <text evidence="3">The sequence shown here is derived from an EMBL/GenBank/DDBJ whole genome shotgun (WGS) entry which is preliminary data.</text>
</comment>
<protein>
    <submittedName>
        <fullName evidence="3">IS5 family transposase</fullName>
    </submittedName>
</protein>
<dbReference type="Proteomes" id="UP000470404">
    <property type="component" value="Unassembled WGS sequence"/>
</dbReference>
<dbReference type="InterPro" id="IPR002559">
    <property type="entry name" value="Transposase_11"/>
</dbReference>
<proteinExistence type="predicted"/>
<evidence type="ECO:0000259" key="2">
    <source>
        <dbReference type="Pfam" id="PF13340"/>
    </source>
</evidence>
<organism evidence="3 4">
    <name type="scientific">Amycolatopsis rubida</name>
    <dbReference type="NCBI Taxonomy" id="112413"/>
    <lineage>
        <taxon>Bacteria</taxon>
        <taxon>Bacillati</taxon>
        <taxon>Actinomycetota</taxon>
        <taxon>Actinomycetes</taxon>
        <taxon>Pseudonocardiales</taxon>
        <taxon>Pseudonocardiaceae</taxon>
        <taxon>Amycolatopsis</taxon>
    </lineage>
</organism>
<evidence type="ECO:0000259" key="1">
    <source>
        <dbReference type="Pfam" id="PF01609"/>
    </source>
</evidence>
<evidence type="ECO:0000313" key="4">
    <source>
        <dbReference type="Proteomes" id="UP000470404"/>
    </source>
</evidence>
<dbReference type="PANTHER" id="PTHR30007:SF1">
    <property type="entry name" value="BLR1914 PROTEIN"/>
    <property type="match status" value="1"/>
</dbReference>
<evidence type="ECO:0000313" key="3">
    <source>
        <dbReference type="EMBL" id="NEC58340.1"/>
    </source>
</evidence>
<dbReference type="Pfam" id="PF01609">
    <property type="entry name" value="DDE_Tnp_1"/>
    <property type="match status" value="1"/>
</dbReference>
<dbReference type="PANTHER" id="PTHR30007">
    <property type="entry name" value="PHP DOMAIN PROTEIN"/>
    <property type="match status" value="1"/>
</dbReference>
<dbReference type="EMBL" id="JAAGNC010000111">
    <property type="protein sequence ID" value="NEC58340.1"/>
    <property type="molecule type" value="Genomic_DNA"/>
</dbReference>
<keyword evidence="4" id="KW-1185">Reference proteome</keyword>
<accession>A0ABX0BV90</accession>
<reference evidence="3 4" key="1">
    <citation type="submission" date="2020-01" db="EMBL/GenBank/DDBJ databases">
        <title>Insect and environment-associated Actinomycetes.</title>
        <authorList>
            <person name="Currrie C."/>
            <person name="Chevrette M."/>
            <person name="Carlson C."/>
            <person name="Stubbendieck R."/>
            <person name="Wendt-Pienkowski E."/>
        </authorList>
    </citation>
    <scope>NUCLEOTIDE SEQUENCE [LARGE SCALE GENOMIC DNA]</scope>
    <source>
        <strain evidence="3 4">SID8386</strain>
    </source>
</reference>
<dbReference type="NCBIfam" id="NF033580">
    <property type="entry name" value="transpos_IS5_3"/>
    <property type="match status" value="1"/>
</dbReference>